<proteinExistence type="predicted"/>
<protein>
    <recommendedName>
        <fullName evidence="4">Mu-like prophage FluMu protein gp41</fullName>
    </recommendedName>
</protein>
<organism evidence="2 3">
    <name type="scientific">Thalassospira xiamenensis</name>
    <dbReference type="NCBI Taxonomy" id="220697"/>
    <lineage>
        <taxon>Bacteria</taxon>
        <taxon>Pseudomonadati</taxon>
        <taxon>Pseudomonadota</taxon>
        <taxon>Alphaproteobacteria</taxon>
        <taxon>Rhodospirillales</taxon>
        <taxon>Thalassospiraceae</taxon>
        <taxon>Thalassospira</taxon>
    </lineage>
</organism>
<evidence type="ECO:0000256" key="1">
    <source>
        <dbReference type="SAM" id="MobiDB-lite"/>
    </source>
</evidence>
<name>A0A367XHQ6_9PROT</name>
<dbReference type="Proteomes" id="UP000252266">
    <property type="component" value="Unassembled WGS sequence"/>
</dbReference>
<dbReference type="RefSeq" id="WP_062961194.1">
    <property type="nucleotide sequence ID" value="NZ_JPWJ01000001.1"/>
</dbReference>
<evidence type="ECO:0000313" key="3">
    <source>
        <dbReference type="Proteomes" id="UP000252266"/>
    </source>
</evidence>
<dbReference type="Pfam" id="PF23746">
    <property type="entry name" value="Gp41_Mu"/>
    <property type="match status" value="1"/>
</dbReference>
<dbReference type="AlphaFoldDB" id="A0A367XHQ6"/>
<reference evidence="2 3" key="1">
    <citation type="submission" date="2014-07" db="EMBL/GenBank/DDBJ databases">
        <title>Draft genome sequence of Thalassospira xiamenensis IB13.</title>
        <authorList>
            <person name="Lai Q."/>
            <person name="Shao Z."/>
        </authorList>
    </citation>
    <scope>NUCLEOTIDE SEQUENCE [LARGE SCALE GENOMIC DNA]</scope>
    <source>
        <strain evidence="2 3">IB13</strain>
    </source>
</reference>
<evidence type="ECO:0008006" key="4">
    <source>
        <dbReference type="Google" id="ProtNLM"/>
    </source>
</evidence>
<feature type="region of interest" description="Disordered" evidence="1">
    <location>
        <begin position="109"/>
        <end position="132"/>
    </location>
</feature>
<accession>A0A367XHQ6</accession>
<comment type="caution">
    <text evidence="2">The sequence shown here is derived from an EMBL/GenBank/DDBJ whole genome shotgun (WGS) entry which is preliminary data.</text>
</comment>
<evidence type="ECO:0000313" key="2">
    <source>
        <dbReference type="EMBL" id="RCK53204.1"/>
    </source>
</evidence>
<dbReference type="InterPro" id="IPR056974">
    <property type="entry name" value="Tail_Gp41-like"/>
</dbReference>
<sequence>MDPLILDDGMKIGDKVYTRLTLAALDAGGAIDAAVAGEQVRFAPDGSPVIVNSPITVSLERSRRQIKHLETTDGETMQGPVQISDLRKMSERDYRKLVERCDLIDGLYLQRESGSGGRDETGAGANPDGTGT</sequence>
<gene>
    <name evidence="2" type="ORF">TH44_03155</name>
</gene>
<dbReference type="EMBL" id="JPWJ01000001">
    <property type="protein sequence ID" value="RCK53204.1"/>
    <property type="molecule type" value="Genomic_DNA"/>
</dbReference>